<proteinExistence type="inferred from homology"/>
<dbReference type="CDD" id="cd00009">
    <property type="entry name" value="AAA"/>
    <property type="match status" value="1"/>
</dbReference>
<dbReference type="GO" id="GO:0003887">
    <property type="term" value="F:DNA-directed DNA polymerase activity"/>
    <property type="evidence" value="ECO:0007669"/>
    <property type="project" value="UniProtKB-KW"/>
</dbReference>
<comment type="similarity">
    <text evidence="1">Belongs to the DnaX/STICHEL family.</text>
</comment>
<dbReference type="FunFam" id="3.40.50.300:FF:000014">
    <property type="entry name" value="DNA polymerase III subunit gamma/tau"/>
    <property type="match status" value="1"/>
</dbReference>
<reference evidence="14 15" key="1">
    <citation type="submission" date="2017-06" db="EMBL/GenBank/DDBJ databases">
        <title>Draft genome sequence of anaerobic fermentative bacterium Anaeromicrobium sediminis DY2726D isolated from West Pacific Ocean sediments.</title>
        <authorList>
            <person name="Zeng X."/>
        </authorList>
    </citation>
    <scope>NUCLEOTIDE SEQUENCE [LARGE SCALE GENOMIC DNA]</scope>
    <source>
        <strain evidence="14 15">DY2726D</strain>
    </source>
</reference>
<keyword evidence="5" id="KW-0235">DNA replication</keyword>
<evidence type="ECO:0000313" key="15">
    <source>
        <dbReference type="Proteomes" id="UP000216024"/>
    </source>
</evidence>
<comment type="catalytic activity">
    <reaction evidence="11">
        <text>DNA(n) + a 2'-deoxyribonucleoside 5'-triphosphate = DNA(n+1) + diphosphate</text>
        <dbReference type="Rhea" id="RHEA:22508"/>
        <dbReference type="Rhea" id="RHEA-COMP:17339"/>
        <dbReference type="Rhea" id="RHEA-COMP:17340"/>
        <dbReference type="ChEBI" id="CHEBI:33019"/>
        <dbReference type="ChEBI" id="CHEBI:61560"/>
        <dbReference type="ChEBI" id="CHEBI:173112"/>
        <dbReference type="EC" id="2.7.7.7"/>
    </reaction>
</comment>
<protein>
    <recommendedName>
        <fullName evidence="2">DNA-directed DNA polymerase</fullName>
        <ecNumber evidence="2">2.7.7.7</ecNumber>
    </recommendedName>
</protein>
<dbReference type="InterPro" id="IPR048448">
    <property type="entry name" value="DnaX-like_C"/>
</dbReference>
<evidence type="ECO:0000256" key="9">
    <source>
        <dbReference type="ARBA" id="ARBA00022840"/>
    </source>
</evidence>
<dbReference type="Gene3D" id="1.10.8.60">
    <property type="match status" value="1"/>
</dbReference>
<dbReference type="Pfam" id="PF22608">
    <property type="entry name" value="DNAX_ATPase_lid"/>
    <property type="match status" value="1"/>
</dbReference>
<dbReference type="GO" id="GO:0003677">
    <property type="term" value="F:DNA binding"/>
    <property type="evidence" value="ECO:0007669"/>
    <property type="project" value="InterPro"/>
</dbReference>
<dbReference type="RefSeq" id="WP_095135635.1">
    <property type="nucleotide sequence ID" value="NZ_NIBG01000029.1"/>
</dbReference>
<evidence type="ECO:0000256" key="12">
    <source>
        <dbReference type="SAM" id="Coils"/>
    </source>
</evidence>
<dbReference type="EMBL" id="NIBG01000029">
    <property type="protein sequence ID" value="PAB57021.1"/>
    <property type="molecule type" value="Genomic_DNA"/>
</dbReference>
<dbReference type="FunFam" id="1.10.8.60:FF:000013">
    <property type="entry name" value="DNA polymerase III subunit gamma/tau"/>
    <property type="match status" value="1"/>
</dbReference>
<dbReference type="InterPro" id="IPR045085">
    <property type="entry name" value="HLD_clamp_pol_III_gamma_tau"/>
</dbReference>
<dbReference type="Pfam" id="PF20964">
    <property type="entry name" value="DnaX_C"/>
    <property type="match status" value="1"/>
</dbReference>
<keyword evidence="8" id="KW-0862">Zinc</keyword>
<evidence type="ECO:0000256" key="10">
    <source>
        <dbReference type="ARBA" id="ARBA00022932"/>
    </source>
</evidence>
<keyword evidence="4" id="KW-0548">Nucleotidyltransferase</keyword>
<evidence type="ECO:0000256" key="7">
    <source>
        <dbReference type="ARBA" id="ARBA00022741"/>
    </source>
</evidence>
<keyword evidence="6" id="KW-0479">Metal-binding</keyword>
<evidence type="ECO:0000256" key="5">
    <source>
        <dbReference type="ARBA" id="ARBA00022705"/>
    </source>
</evidence>
<evidence type="ECO:0000256" key="4">
    <source>
        <dbReference type="ARBA" id="ARBA00022695"/>
    </source>
</evidence>
<dbReference type="OrthoDB" id="9810148at2"/>
<dbReference type="AlphaFoldDB" id="A0A267MBS3"/>
<evidence type="ECO:0000256" key="1">
    <source>
        <dbReference type="ARBA" id="ARBA00006360"/>
    </source>
</evidence>
<dbReference type="InterPro" id="IPR050238">
    <property type="entry name" value="DNA_Rep/Repair_Clamp_Loader"/>
</dbReference>
<keyword evidence="3" id="KW-0808">Transferase</keyword>
<dbReference type="PANTHER" id="PTHR11669:SF0">
    <property type="entry name" value="PROTEIN STICHEL-LIKE 2"/>
    <property type="match status" value="1"/>
</dbReference>
<name>A0A267MBS3_9FIRM</name>
<dbReference type="GO" id="GO:0006261">
    <property type="term" value="P:DNA-templated DNA replication"/>
    <property type="evidence" value="ECO:0007669"/>
    <property type="project" value="TreeGrafter"/>
</dbReference>
<evidence type="ECO:0000256" key="3">
    <source>
        <dbReference type="ARBA" id="ARBA00022679"/>
    </source>
</evidence>
<dbReference type="EC" id="2.7.7.7" evidence="2"/>
<keyword evidence="10" id="KW-0239">DNA-directed DNA polymerase</keyword>
<dbReference type="InterPro" id="IPR003593">
    <property type="entry name" value="AAA+_ATPase"/>
</dbReference>
<comment type="caution">
    <text evidence="14">The sequence shown here is derived from an EMBL/GenBank/DDBJ whole genome shotgun (WGS) entry which is preliminary data.</text>
</comment>
<keyword evidence="12" id="KW-0175">Coiled coil</keyword>
<dbReference type="InterPro" id="IPR008921">
    <property type="entry name" value="DNA_pol3_clamp-load_cplx_C"/>
</dbReference>
<evidence type="ECO:0000256" key="6">
    <source>
        <dbReference type="ARBA" id="ARBA00022723"/>
    </source>
</evidence>
<keyword evidence="7" id="KW-0547">Nucleotide-binding</keyword>
<dbReference type="NCBIfam" id="NF004046">
    <property type="entry name" value="PRK05563.1"/>
    <property type="match status" value="1"/>
</dbReference>
<dbReference type="InterPro" id="IPR027417">
    <property type="entry name" value="P-loop_NTPase"/>
</dbReference>
<evidence type="ECO:0000256" key="11">
    <source>
        <dbReference type="ARBA" id="ARBA00049244"/>
    </source>
</evidence>
<dbReference type="NCBIfam" id="TIGR02397">
    <property type="entry name" value="dnaX_nterm"/>
    <property type="match status" value="1"/>
</dbReference>
<gene>
    <name evidence="14" type="ORF">CCE28_19760</name>
</gene>
<dbReference type="Pfam" id="PF12169">
    <property type="entry name" value="DNA_pol3_gamma3"/>
    <property type="match status" value="1"/>
</dbReference>
<keyword evidence="9" id="KW-0067">ATP-binding</keyword>
<dbReference type="Gene3D" id="3.40.50.300">
    <property type="entry name" value="P-loop containing nucleotide triphosphate hydrolases"/>
    <property type="match status" value="1"/>
</dbReference>
<sequence length="548" mass="61765">MGYIALYRKYRPNKFEDVVGQSHITRTLKNQIENDNVAHAYLFCGTRGTGKTSTAKIFARAVNCLNPIDNNPCNECEVCLGILNESIMDVIEIDAASNNGVDDVREIRENVKYPPTKGKYKVYIVDEVHMLSTGAFNALLKTLEEPPSYVIFILATTEPHKIPATILSRCQRFDLKRIKEGDISDTMESICNNMNIHVDRQALELIARNSDGALRDALSILDQCVSINENNITYDNVIDILGTVNDSYLLDLVDNIQNENTKECMKLIENLVDSGKDIHQFIKDLITHYRNLMMSKISDDLEGIINLSKENVERLCNQSESLPMNSISRSINLLSKLSADAKWASQPRVLLELTIIKLSSPEVDNSVEGLLDRIESLERRIKLGQINVVSNPSPMEEVKEEAKGELKEEIKEEVKEEMKPSTVVSRGDRFNSIKKGWNDILKVIKKKKISLHAVLIEGNLVGFKNNKLVISFGDAFSFHKEMAAQGAGFIQSVMEEMYGKKIGLDFVMESDIKNLSVKKEDEPETPQNVEGEVEKIKEKFGDFNLEIV</sequence>
<keyword evidence="15" id="KW-1185">Reference proteome</keyword>
<organism evidence="14 15">
    <name type="scientific">Anaeromicrobium sediminis</name>
    <dbReference type="NCBI Taxonomy" id="1478221"/>
    <lineage>
        <taxon>Bacteria</taxon>
        <taxon>Bacillati</taxon>
        <taxon>Bacillota</taxon>
        <taxon>Clostridia</taxon>
        <taxon>Peptostreptococcales</taxon>
        <taxon>Thermotaleaceae</taxon>
        <taxon>Anaeromicrobium</taxon>
    </lineage>
</organism>
<dbReference type="Gene3D" id="1.20.272.10">
    <property type="match status" value="1"/>
</dbReference>
<dbReference type="CDD" id="cd18137">
    <property type="entry name" value="HLD_clamp_pol_III_gamma_tau"/>
    <property type="match status" value="1"/>
</dbReference>
<dbReference type="InterPro" id="IPR022754">
    <property type="entry name" value="DNA_pol_III_gamma-3"/>
</dbReference>
<evidence type="ECO:0000313" key="14">
    <source>
        <dbReference type="EMBL" id="PAB57021.1"/>
    </source>
</evidence>
<dbReference type="SUPFAM" id="SSF52540">
    <property type="entry name" value="P-loop containing nucleoside triphosphate hydrolases"/>
    <property type="match status" value="1"/>
</dbReference>
<dbReference type="Proteomes" id="UP000216024">
    <property type="component" value="Unassembled WGS sequence"/>
</dbReference>
<evidence type="ECO:0000256" key="2">
    <source>
        <dbReference type="ARBA" id="ARBA00012417"/>
    </source>
</evidence>
<feature type="coiled-coil region" evidence="12">
    <location>
        <begin position="367"/>
        <end position="419"/>
    </location>
</feature>
<dbReference type="Pfam" id="PF13177">
    <property type="entry name" value="DNA_pol3_delta2"/>
    <property type="match status" value="1"/>
</dbReference>
<dbReference type="SMART" id="SM00382">
    <property type="entry name" value="AAA"/>
    <property type="match status" value="1"/>
</dbReference>
<evidence type="ECO:0000259" key="13">
    <source>
        <dbReference type="SMART" id="SM00382"/>
    </source>
</evidence>
<dbReference type="GO" id="GO:0009360">
    <property type="term" value="C:DNA polymerase III complex"/>
    <property type="evidence" value="ECO:0007669"/>
    <property type="project" value="InterPro"/>
</dbReference>
<dbReference type="SUPFAM" id="SSF48019">
    <property type="entry name" value="post-AAA+ oligomerization domain-like"/>
    <property type="match status" value="1"/>
</dbReference>
<dbReference type="GO" id="GO:0046872">
    <property type="term" value="F:metal ion binding"/>
    <property type="evidence" value="ECO:0007669"/>
    <property type="project" value="UniProtKB-KW"/>
</dbReference>
<dbReference type="GO" id="GO:0005524">
    <property type="term" value="F:ATP binding"/>
    <property type="evidence" value="ECO:0007669"/>
    <property type="project" value="UniProtKB-KW"/>
</dbReference>
<evidence type="ECO:0000256" key="8">
    <source>
        <dbReference type="ARBA" id="ARBA00022833"/>
    </source>
</evidence>
<dbReference type="PANTHER" id="PTHR11669">
    <property type="entry name" value="REPLICATION FACTOR C / DNA POLYMERASE III GAMMA-TAU SUBUNIT"/>
    <property type="match status" value="1"/>
</dbReference>
<dbReference type="InterPro" id="IPR012763">
    <property type="entry name" value="DNA_pol_III_sug/sutau_N"/>
</dbReference>
<accession>A0A267MBS3</accession>
<feature type="domain" description="AAA+ ATPase" evidence="13">
    <location>
        <begin position="37"/>
        <end position="179"/>
    </location>
</feature>